<dbReference type="InterPro" id="IPR014717">
    <property type="entry name" value="Transl_elong_EF1B/ribsomal_bS6"/>
</dbReference>
<evidence type="ECO:0000256" key="4">
    <source>
        <dbReference type="ARBA" id="ARBA00022980"/>
    </source>
</evidence>
<dbReference type="Pfam" id="PF01250">
    <property type="entry name" value="Ribosomal_S6"/>
    <property type="match status" value="1"/>
</dbReference>
<evidence type="ECO:0000256" key="1">
    <source>
        <dbReference type="ARBA" id="ARBA00009512"/>
    </source>
</evidence>
<dbReference type="GO" id="GO:0005737">
    <property type="term" value="C:cytoplasm"/>
    <property type="evidence" value="ECO:0007669"/>
    <property type="project" value="UniProtKB-ARBA"/>
</dbReference>
<comment type="caution">
    <text evidence="9">The sequence shown here is derived from an EMBL/GenBank/DDBJ whole genome shotgun (WGS) entry which is preliminary data.</text>
</comment>
<reference evidence="10" key="1">
    <citation type="submission" date="2009-12" db="EMBL/GenBank/DDBJ databases">
        <title>Sequence of Clostridiales genomosp. BVAB3 str. UPII9-5.</title>
        <authorList>
            <person name="Madupu R."/>
            <person name="Durkin A.S."/>
            <person name="Torralba M."/>
            <person name="Methe B."/>
            <person name="Sutton G.G."/>
            <person name="Strausberg R.L."/>
            <person name="Nelson K.E."/>
        </authorList>
    </citation>
    <scope>NUCLEOTIDE SEQUENCE [LARGE SCALE GENOMIC DNA]</scope>
    <source>
        <strain evidence="10">W1219</strain>
    </source>
</reference>
<organism evidence="9 10">
    <name type="scientific">Bulleidia extructa W1219</name>
    <dbReference type="NCBI Taxonomy" id="679192"/>
    <lineage>
        <taxon>Bacteria</taxon>
        <taxon>Bacillati</taxon>
        <taxon>Bacillota</taxon>
        <taxon>Erysipelotrichia</taxon>
        <taxon>Erysipelotrichales</taxon>
        <taxon>Erysipelotrichaceae</taxon>
        <taxon>Bulleidia</taxon>
    </lineage>
</organism>
<evidence type="ECO:0000256" key="6">
    <source>
        <dbReference type="ARBA" id="ARBA00035104"/>
    </source>
</evidence>
<dbReference type="SUPFAM" id="SSF54995">
    <property type="entry name" value="Ribosomal protein S6"/>
    <property type="match status" value="1"/>
</dbReference>
<dbReference type="GO" id="GO:1990904">
    <property type="term" value="C:ribonucleoprotein complex"/>
    <property type="evidence" value="ECO:0007669"/>
    <property type="project" value="UniProtKB-KW"/>
</dbReference>
<evidence type="ECO:0000256" key="3">
    <source>
        <dbReference type="ARBA" id="ARBA00022884"/>
    </source>
</evidence>
<proteinExistence type="inferred from homology"/>
<dbReference type="GO" id="GO:0003735">
    <property type="term" value="F:structural constituent of ribosome"/>
    <property type="evidence" value="ECO:0007669"/>
    <property type="project" value="InterPro"/>
</dbReference>
<dbReference type="HAMAP" id="MF_00360">
    <property type="entry name" value="Ribosomal_bS6"/>
    <property type="match status" value="1"/>
</dbReference>
<evidence type="ECO:0000313" key="10">
    <source>
        <dbReference type="Proteomes" id="UP000005017"/>
    </source>
</evidence>
<dbReference type="GO" id="GO:0005840">
    <property type="term" value="C:ribosome"/>
    <property type="evidence" value="ECO:0007669"/>
    <property type="project" value="UniProtKB-KW"/>
</dbReference>
<dbReference type="RefSeq" id="WP_006626604.1">
    <property type="nucleotide sequence ID" value="NZ_ADFR01000002.1"/>
</dbReference>
<dbReference type="GO" id="GO:0006412">
    <property type="term" value="P:translation"/>
    <property type="evidence" value="ECO:0007669"/>
    <property type="project" value="UniProtKB-UniRule"/>
</dbReference>
<dbReference type="eggNOG" id="COG0360">
    <property type="taxonomic scope" value="Bacteria"/>
</dbReference>
<dbReference type="EMBL" id="ADFR01000002">
    <property type="protein sequence ID" value="EFC06259.1"/>
    <property type="molecule type" value="Genomic_DNA"/>
</dbReference>
<keyword evidence="4 8" id="KW-0689">Ribosomal protein</keyword>
<keyword evidence="3 8" id="KW-0694">RNA-binding</keyword>
<evidence type="ECO:0000256" key="7">
    <source>
        <dbReference type="ARBA" id="ARBA00035294"/>
    </source>
</evidence>
<dbReference type="PANTHER" id="PTHR21011">
    <property type="entry name" value="MITOCHONDRIAL 28S RIBOSOMAL PROTEIN S6"/>
    <property type="match status" value="1"/>
</dbReference>
<dbReference type="STRING" id="679192.HMPREF9013_0962"/>
<protein>
    <recommendedName>
        <fullName evidence="7 8">Small ribosomal subunit protein bS6</fullName>
    </recommendedName>
</protein>
<gene>
    <name evidence="8 9" type="primary">rpsF</name>
    <name evidence="9" type="ORF">HMPREF9013_0962</name>
</gene>
<keyword evidence="10" id="KW-1185">Reference proteome</keyword>
<keyword evidence="5 8" id="KW-0687">Ribonucleoprotein</keyword>
<dbReference type="NCBIfam" id="TIGR00166">
    <property type="entry name" value="S6"/>
    <property type="match status" value="1"/>
</dbReference>
<dbReference type="InterPro" id="IPR020814">
    <property type="entry name" value="Ribosomal_S6_plastid/chlpt"/>
</dbReference>
<comment type="similarity">
    <text evidence="1 8">Belongs to the bacterial ribosomal protein bS6 family.</text>
</comment>
<keyword evidence="2 8" id="KW-0699">rRNA-binding</keyword>
<dbReference type="AlphaFoldDB" id="D2MMI3"/>
<comment type="function">
    <text evidence="6 8">Binds together with bS18 to 16S ribosomal RNA.</text>
</comment>
<dbReference type="PANTHER" id="PTHR21011:SF1">
    <property type="entry name" value="SMALL RIBOSOMAL SUBUNIT PROTEIN BS6M"/>
    <property type="match status" value="1"/>
</dbReference>
<dbReference type="GO" id="GO:0070181">
    <property type="term" value="F:small ribosomal subunit rRNA binding"/>
    <property type="evidence" value="ECO:0007669"/>
    <property type="project" value="TreeGrafter"/>
</dbReference>
<dbReference type="InterPro" id="IPR000529">
    <property type="entry name" value="Ribosomal_bS6"/>
</dbReference>
<dbReference type="InterPro" id="IPR035980">
    <property type="entry name" value="Ribosomal_bS6_sf"/>
</dbReference>
<evidence type="ECO:0000256" key="8">
    <source>
        <dbReference type="HAMAP-Rule" id="MF_00360"/>
    </source>
</evidence>
<dbReference type="CDD" id="cd00473">
    <property type="entry name" value="bS6"/>
    <property type="match status" value="1"/>
</dbReference>
<sequence length="101" mass="11745">MRKYEVMYIIKESVETEKRGELMNQIAGFLTNNGAVITKTDEWGMRDFAYEIDDMKKGYYVVLKFEADNAAVKEFDRLMSINVNVVRFMITRDEAAEAEAK</sequence>
<evidence type="ECO:0000256" key="2">
    <source>
        <dbReference type="ARBA" id="ARBA00022730"/>
    </source>
</evidence>
<accession>D2MMI3</accession>
<dbReference type="Proteomes" id="UP000005017">
    <property type="component" value="Unassembled WGS sequence"/>
</dbReference>
<evidence type="ECO:0000256" key="5">
    <source>
        <dbReference type="ARBA" id="ARBA00023274"/>
    </source>
</evidence>
<name>D2MMI3_9FIRM</name>
<dbReference type="OrthoDB" id="9812702at2"/>
<dbReference type="Gene3D" id="3.30.70.60">
    <property type="match status" value="1"/>
</dbReference>
<dbReference type="FunFam" id="3.30.70.60:FF:000002">
    <property type="entry name" value="30S ribosomal protein S6"/>
    <property type="match status" value="1"/>
</dbReference>
<evidence type="ECO:0000313" key="9">
    <source>
        <dbReference type="EMBL" id="EFC06259.1"/>
    </source>
</evidence>